<feature type="region of interest" description="Disordered" evidence="1">
    <location>
        <begin position="76"/>
        <end position="133"/>
    </location>
</feature>
<sequence>MPPARLTTTERKYGLCVDFLESKGSLLKCTICPDDKRSAKNQGWKVSSNMKQHVATTQHQMALKEVRRQAMLNVRPPPPPSCPTPWAEALTQPSGSAYTPTHLDPPRTPRIIESESESESDADRASAARISAVRRRPKARTTIRTLSAADQIYLEQDPALNEAIAQTDEAFLASILSEDTLRGLDEVSVWEPDDTFELIPTNLNSATAPWTDTVQFLTHMLFSSPELRFSRTQQRAILQWAERCGMERVPSLYSLDKCAQMIKECAGNPTRKFISSCGNVYYMNSVSSALQQDMSNPEVRASMQFYPTDGEGGVNEIWDGEKLAHGLTPEQLTPMVAIGTLHYFVNEPCELESGKLFIPEMFLRRKGEMWARGYDVESCPMDGFILLSVSQVRVLRPISSFRNNIVDMCGEHMDIFKYEAASVKYQKFLPHPLRLKAHGRPVYSIPFIVFQDDVSGARTKQYNKHNVCYMSNAALPRTELNKTSNIRFVGSSTTCAPLEMMEGLTTMFNETFEDPVLVWDAVTEAEALVLAYIILISADNPMHAEHCSSTGLQSSFPCRVCGFGGTQSARKSEAGFAQVVEPGVIRDPKITAEAVRSQYGAALTHTAESHLTSAQRTAGVKDCIAQPTLKWIQSRGKELQEMSRPDGSKLDMSQLEKILRNEMKEQGRHMSMNPLLTLPGFNVHLDTPIEVLHTVLLGAVKYFWRFTCKLLDDASKTEVFRVRFNSLSLSGLEMGTQSVPEYICRYRGSLTGKHFRFVVQLIVFAAYDLISPEVLRVFLTLGHLTVLLWYSSIPNMENYTAELSNAISDFLHSVAIVDPCTLIQKTKLHILTHAPLFARWFGPLLGPDSERYESFNSVFRMYSVLSNRSAPSLDTATQMAEMDAVRHIATGGWWFNTYTKRFCQAGPAILGHFKRHPRDRSILGIRHNNNSIPGAAKTLANPKHFKSKTWADVLQLYAPCPSAELESLLFSSAESLVA</sequence>
<evidence type="ECO:0000313" key="2">
    <source>
        <dbReference type="EMBL" id="CEL60413.1"/>
    </source>
</evidence>
<dbReference type="Proteomes" id="UP000059188">
    <property type="component" value="Unassembled WGS sequence"/>
</dbReference>
<dbReference type="AlphaFoldDB" id="A0A0B7FVY7"/>
<gene>
    <name evidence="2" type="ORF">RSOLAG1IB_09619</name>
</gene>
<protein>
    <submittedName>
        <fullName evidence="2">Uncharacterized protein</fullName>
    </submittedName>
</protein>
<accession>A0A0B7FVY7</accession>
<dbReference type="EMBL" id="LN679146">
    <property type="protein sequence ID" value="CEL60413.1"/>
    <property type="molecule type" value="Genomic_DNA"/>
</dbReference>
<organism evidence="2 3">
    <name type="scientific">Thanatephorus cucumeris (strain AG1-IB / isolate 7/3/14)</name>
    <name type="common">Lettuce bottom rot fungus</name>
    <name type="synonym">Rhizoctonia solani</name>
    <dbReference type="NCBI Taxonomy" id="1108050"/>
    <lineage>
        <taxon>Eukaryota</taxon>
        <taxon>Fungi</taxon>
        <taxon>Dikarya</taxon>
        <taxon>Basidiomycota</taxon>
        <taxon>Agaricomycotina</taxon>
        <taxon>Agaricomycetes</taxon>
        <taxon>Cantharellales</taxon>
        <taxon>Ceratobasidiaceae</taxon>
        <taxon>Rhizoctonia</taxon>
        <taxon>Rhizoctonia solani AG-1</taxon>
    </lineage>
</organism>
<dbReference type="OrthoDB" id="2246127at2759"/>
<dbReference type="STRING" id="1108050.A0A0B7FVY7"/>
<reference evidence="2 3" key="1">
    <citation type="submission" date="2014-11" db="EMBL/GenBank/DDBJ databases">
        <authorList>
            <person name="Wibberg Daniel"/>
        </authorList>
    </citation>
    <scope>NUCLEOTIDE SEQUENCE [LARGE SCALE GENOMIC DNA]</scope>
    <source>
        <strain evidence="2">Rhizoctonia solani AG1-IB 7/3/14</strain>
    </source>
</reference>
<keyword evidence="3" id="KW-1185">Reference proteome</keyword>
<evidence type="ECO:0000313" key="3">
    <source>
        <dbReference type="Proteomes" id="UP000059188"/>
    </source>
</evidence>
<proteinExistence type="predicted"/>
<name>A0A0B7FVY7_THACB</name>
<feature type="compositionally biased region" description="Basic and acidic residues" evidence="1">
    <location>
        <begin position="104"/>
        <end position="113"/>
    </location>
</feature>
<dbReference type="PANTHER" id="PTHR31912">
    <property type="entry name" value="IP13529P"/>
    <property type="match status" value="1"/>
</dbReference>
<evidence type="ECO:0000256" key="1">
    <source>
        <dbReference type="SAM" id="MobiDB-lite"/>
    </source>
</evidence>
<dbReference type="PANTHER" id="PTHR31912:SF34">
    <property type="entry name" value="NOTOCHORD-RELATED PROTEIN"/>
    <property type="match status" value="1"/>
</dbReference>